<dbReference type="SUPFAM" id="SSF54928">
    <property type="entry name" value="RNA-binding domain, RBD"/>
    <property type="match status" value="2"/>
</dbReference>
<dbReference type="PANTHER" id="PTHR14089:SF8">
    <property type="entry name" value="RNA-BINDING PROTEIN MRN1"/>
    <property type="match status" value="1"/>
</dbReference>
<accession>A0A9P7S3S1</accession>
<dbReference type="PROSITE" id="PS50102">
    <property type="entry name" value="RRM"/>
    <property type="match status" value="2"/>
</dbReference>
<feature type="domain" description="RRM" evidence="3">
    <location>
        <begin position="327"/>
        <end position="404"/>
    </location>
</feature>
<feature type="domain" description="RRM" evidence="3">
    <location>
        <begin position="127"/>
        <end position="210"/>
    </location>
</feature>
<dbReference type="PANTHER" id="PTHR14089">
    <property type="entry name" value="PRE-MRNA-SPLICING FACTOR RBM22"/>
    <property type="match status" value="1"/>
</dbReference>
<evidence type="ECO:0000259" key="3">
    <source>
        <dbReference type="PROSITE" id="PS50102"/>
    </source>
</evidence>
<dbReference type="GeneID" id="66074772"/>
<comment type="caution">
    <text evidence="4">The sequence shown here is derived from an EMBL/GenBank/DDBJ whole genome shotgun (WGS) entry which is preliminary data.</text>
</comment>
<dbReference type="GO" id="GO:0010494">
    <property type="term" value="C:cytoplasmic stress granule"/>
    <property type="evidence" value="ECO:0007669"/>
    <property type="project" value="TreeGrafter"/>
</dbReference>
<dbReference type="SMART" id="SM00360">
    <property type="entry name" value="RRM"/>
    <property type="match status" value="2"/>
</dbReference>
<dbReference type="RefSeq" id="XP_043011359.1">
    <property type="nucleotide sequence ID" value="XM_043150272.1"/>
</dbReference>
<reference evidence="4" key="1">
    <citation type="journal article" date="2021" name="Genome Biol. Evol.">
        <title>The assembled and annotated genome of the fairy-ring fungus Marasmius oreades.</title>
        <authorList>
            <person name="Hiltunen M."/>
            <person name="Ament-Velasquez S.L."/>
            <person name="Johannesson H."/>
        </authorList>
    </citation>
    <scope>NUCLEOTIDE SEQUENCE</scope>
    <source>
        <strain evidence="4">03SP1</strain>
    </source>
</reference>
<protein>
    <recommendedName>
        <fullName evidence="3">RRM domain-containing protein</fullName>
    </recommendedName>
</protein>
<dbReference type="Proteomes" id="UP001049176">
    <property type="component" value="Chromosome 3"/>
</dbReference>
<evidence type="ECO:0000256" key="1">
    <source>
        <dbReference type="ARBA" id="ARBA00022884"/>
    </source>
</evidence>
<evidence type="ECO:0000313" key="4">
    <source>
        <dbReference type="EMBL" id="KAG7094889.1"/>
    </source>
</evidence>
<sequence length="447" mass="49727">MLSVHFPACRSRFSSLFPQLGARFLATEVTSGRQIDRRTILVHGVSTPNQLSDLLDQVRVGPLESICHESSAERAFLSFLDANSAGKFASRLMRVKPEANVRNYIGENSHKVAAEVIAAVGSRQASRCIVINPMPKGITEDSLKQELSRFGEVEKVEIIRKSEETSFGRVHFYNIWSASMANLTLRMEDSMKGAKVHFAPERLDLDMQLALKEMKQHPDDTLSSEPFTAVLTDLASPVTLNKVLSLVRSATVASQGEVLQSIVSQADGQRFYLNFVRSADALLFVNAFNSQVPKALPEGGKVALIPPRRSALPRIQTIRAVRLGATRTLGIFGISDWRRVNHARINDDFSKFGRIIDISIVKENNCAFIRYADIVYAMRAVERVFISNRQFRRYAGAKVTFVQEDQSVIPRIMPVSIPTIEEQEKEESDGVQEAPAADKISEALAVH</sequence>
<dbReference type="EMBL" id="CM032183">
    <property type="protein sequence ID" value="KAG7094889.1"/>
    <property type="molecule type" value="Genomic_DNA"/>
</dbReference>
<evidence type="ECO:0000313" key="5">
    <source>
        <dbReference type="Proteomes" id="UP001049176"/>
    </source>
</evidence>
<keyword evidence="5" id="KW-1185">Reference proteome</keyword>
<dbReference type="AlphaFoldDB" id="A0A9P7S3S1"/>
<dbReference type="Pfam" id="PF00076">
    <property type="entry name" value="RRM_1"/>
    <property type="match status" value="2"/>
</dbReference>
<evidence type="ECO:0000256" key="2">
    <source>
        <dbReference type="PROSITE-ProRule" id="PRU00176"/>
    </source>
</evidence>
<dbReference type="Gene3D" id="3.30.70.330">
    <property type="match status" value="2"/>
</dbReference>
<dbReference type="KEGG" id="more:E1B28_005696"/>
<name>A0A9P7S3S1_9AGAR</name>
<dbReference type="OrthoDB" id="3026661at2759"/>
<dbReference type="GO" id="GO:0000398">
    <property type="term" value="P:mRNA splicing, via spliceosome"/>
    <property type="evidence" value="ECO:0007669"/>
    <property type="project" value="TreeGrafter"/>
</dbReference>
<keyword evidence="1 2" id="KW-0694">RNA-binding</keyword>
<organism evidence="4 5">
    <name type="scientific">Marasmius oreades</name>
    <name type="common">fairy-ring Marasmius</name>
    <dbReference type="NCBI Taxonomy" id="181124"/>
    <lineage>
        <taxon>Eukaryota</taxon>
        <taxon>Fungi</taxon>
        <taxon>Dikarya</taxon>
        <taxon>Basidiomycota</taxon>
        <taxon>Agaricomycotina</taxon>
        <taxon>Agaricomycetes</taxon>
        <taxon>Agaricomycetidae</taxon>
        <taxon>Agaricales</taxon>
        <taxon>Marasmiineae</taxon>
        <taxon>Marasmiaceae</taxon>
        <taxon>Marasmius</taxon>
    </lineage>
</organism>
<dbReference type="InterPro" id="IPR000504">
    <property type="entry name" value="RRM_dom"/>
</dbReference>
<dbReference type="GO" id="GO:0003729">
    <property type="term" value="F:mRNA binding"/>
    <property type="evidence" value="ECO:0007669"/>
    <property type="project" value="TreeGrafter"/>
</dbReference>
<proteinExistence type="predicted"/>
<gene>
    <name evidence="4" type="ORF">E1B28_005696</name>
</gene>
<dbReference type="InterPro" id="IPR039171">
    <property type="entry name" value="Cwc2/Slt11"/>
</dbReference>
<dbReference type="InterPro" id="IPR012677">
    <property type="entry name" value="Nucleotide-bd_a/b_plait_sf"/>
</dbReference>
<dbReference type="InterPro" id="IPR035979">
    <property type="entry name" value="RBD_domain_sf"/>
</dbReference>